<dbReference type="Proteomes" id="UP000248039">
    <property type="component" value="Unassembled WGS sequence"/>
</dbReference>
<evidence type="ECO:0000256" key="4">
    <source>
        <dbReference type="PROSITE-ProRule" id="PRU00335"/>
    </source>
</evidence>
<feature type="DNA-binding region" description="H-T-H motif" evidence="4">
    <location>
        <begin position="34"/>
        <end position="53"/>
    </location>
</feature>
<dbReference type="PRINTS" id="PR00455">
    <property type="entry name" value="HTHTETR"/>
</dbReference>
<comment type="caution">
    <text evidence="6">The sequence shown here is derived from an EMBL/GenBank/DDBJ whole genome shotgun (WGS) entry which is preliminary data.</text>
</comment>
<protein>
    <submittedName>
        <fullName evidence="6">TetR family transcriptional regulator</fullName>
    </submittedName>
</protein>
<evidence type="ECO:0000256" key="1">
    <source>
        <dbReference type="ARBA" id="ARBA00023015"/>
    </source>
</evidence>
<organism evidence="6 7">
    <name type="scientific">Streptomyces tateyamensis</name>
    <dbReference type="NCBI Taxonomy" id="565073"/>
    <lineage>
        <taxon>Bacteria</taxon>
        <taxon>Bacillati</taxon>
        <taxon>Actinomycetota</taxon>
        <taxon>Actinomycetes</taxon>
        <taxon>Kitasatosporales</taxon>
        <taxon>Streptomycetaceae</taxon>
        <taxon>Streptomyces</taxon>
    </lineage>
</organism>
<evidence type="ECO:0000256" key="3">
    <source>
        <dbReference type="ARBA" id="ARBA00023163"/>
    </source>
</evidence>
<proteinExistence type="predicted"/>
<dbReference type="EMBL" id="PYBW01000057">
    <property type="protein sequence ID" value="PYC77722.1"/>
    <property type="molecule type" value="Genomic_DNA"/>
</dbReference>
<keyword evidence="3" id="KW-0804">Transcription</keyword>
<name>A0A2V4N4F0_9ACTN</name>
<feature type="domain" description="HTH tetR-type" evidence="5">
    <location>
        <begin position="11"/>
        <end position="71"/>
    </location>
</feature>
<dbReference type="PROSITE" id="PS50977">
    <property type="entry name" value="HTH_TETR_2"/>
    <property type="match status" value="1"/>
</dbReference>
<dbReference type="SUPFAM" id="SSF46689">
    <property type="entry name" value="Homeodomain-like"/>
    <property type="match status" value="1"/>
</dbReference>
<evidence type="ECO:0000313" key="6">
    <source>
        <dbReference type="EMBL" id="PYC77722.1"/>
    </source>
</evidence>
<dbReference type="PANTHER" id="PTHR30055">
    <property type="entry name" value="HTH-TYPE TRANSCRIPTIONAL REGULATOR RUTR"/>
    <property type="match status" value="1"/>
</dbReference>
<dbReference type="Pfam" id="PF00440">
    <property type="entry name" value="TetR_N"/>
    <property type="match status" value="1"/>
</dbReference>
<accession>A0A2V4N4F0</accession>
<keyword evidence="7" id="KW-1185">Reference proteome</keyword>
<gene>
    <name evidence="6" type="ORF">C7C46_18190</name>
</gene>
<keyword evidence="2 4" id="KW-0238">DNA-binding</keyword>
<dbReference type="GO" id="GO:0003700">
    <property type="term" value="F:DNA-binding transcription factor activity"/>
    <property type="evidence" value="ECO:0007669"/>
    <property type="project" value="TreeGrafter"/>
</dbReference>
<dbReference type="Gene3D" id="1.10.357.10">
    <property type="entry name" value="Tetracycline Repressor, domain 2"/>
    <property type="match status" value="1"/>
</dbReference>
<dbReference type="InterPro" id="IPR050109">
    <property type="entry name" value="HTH-type_TetR-like_transc_reg"/>
</dbReference>
<dbReference type="RefSeq" id="WP_110670914.1">
    <property type="nucleotide sequence ID" value="NZ_PYBW01000057.1"/>
</dbReference>
<dbReference type="InterPro" id="IPR009057">
    <property type="entry name" value="Homeodomain-like_sf"/>
</dbReference>
<evidence type="ECO:0000256" key="2">
    <source>
        <dbReference type="ARBA" id="ARBA00023125"/>
    </source>
</evidence>
<keyword evidence="1" id="KW-0805">Transcription regulation</keyword>
<evidence type="ECO:0000259" key="5">
    <source>
        <dbReference type="PROSITE" id="PS50977"/>
    </source>
</evidence>
<reference evidence="6 7" key="1">
    <citation type="submission" date="2018-03" db="EMBL/GenBank/DDBJ databases">
        <title>Bioinformatic expansion and discovery of thiopeptide antibiotics.</title>
        <authorList>
            <person name="Schwalen C.J."/>
            <person name="Hudson G.A."/>
            <person name="Mitchell D.A."/>
        </authorList>
    </citation>
    <scope>NUCLEOTIDE SEQUENCE [LARGE SCALE GENOMIC DNA]</scope>
    <source>
        <strain evidence="6 7">ATCC 21389</strain>
    </source>
</reference>
<dbReference type="AlphaFoldDB" id="A0A2V4N4F0"/>
<sequence>MAANPPLTGGALTQARILDAAARLMSSIGITRTTTKEIAREAGCSEATLYKHFRDKEEIFVRVLHERLPPFAEMLAELPAQAGSSTVAAHLTEVARAAVPFYRRAFPMAGAVAASADLLAAHRAKLDLAVAGPHMPSAHLAEYLRAEQALGRISAAVDPAALAMLLIGACFHRAFLTLFFDGGEELAGAEQVRAAVRVEQDEQFVLATVRALLEPVAQG</sequence>
<dbReference type="InterPro" id="IPR001647">
    <property type="entry name" value="HTH_TetR"/>
</dbReference>
<evidence type="ECO:0000313" key="7">
    <source>
        <dbReference type="Proteomes" id="UP000248039"/>
    </source>
</evidence>
<dbReference type="OrthoDB" id="3472897at2"/>
<dbReference type="GO" id="GO:0000976">
    <property type="term" value="F:transcription cis-regulatory region binding"/>
    <property type="evidence" value="ECO:0007669"/>
    <property type="project" value="TreeGrafter"/>
</dbReference>
<dbReference type="PANTHER" id="PTHR30055:SF234">
    <property type="entry name" value="HTH-TYPE TRANSCRIPTIONAL REGULATOR BETI"/>
    <property type="match status" value="1"/>
</dbReference>